<name>A0A366E235_9NOCA</name>
<keyword evidence="2" id="KW-0472">Membrane</keyword>
<dbReference type="Pfam" id="PF08044">
    <property type="entry name" value="DUF1707"/>
    <property type="match status" value="1"/>
</dbReference>
<feature type="domain" description="Glycosyl hydrolase family 98 putative carbohydrate-binding module" evidence="3">
    <location>
        <begin position="145"/>
        <end position="279"/>
    </location>
</feature>
<sequence>MNDNLQPRIGTAERERASTLLEQHLSAGRIGIGEFDERSARIHAATTQAQIDAVLADLPATPSSPRRWKRYAAPAAFGGALVVLAAAIAIVTLREPQAQEAPTIVVTTIVAPPPSTSTTTGSGSPTTTPTTATSGSATTPDSASVVGTQYLADFRRLDDSNYYRFNTGAAAVSGTTYTRSVMINPRVRIPGYVEYDLARKYTRLEGILGVRDDATPSGLSMQFEIYADGVLIAGHSIEIGQTIPIDLDITNALRLRLQVTNVDREGNAYAVFGDLRATPK</sequence>
<dbReference type="AlphaFoldDB" id="A0A366E235"/>
<feature type="region of interest" description="Disordered" evidence="1">
    <location>
        <begin position="111"/>
        <end position="142"/>
    </location>
</feature>
<evidence type="ECO:0000313" key="5">
    <source>
        <dbReference type="Proteomes" id="UP000252586"/>
    </source>
</evidence>
<gene>
    <name evidence="4" type="ORF">DFR74_101398</name>
</gene>
<dbReference type="Proteomes" id="UP000252586">
    <property type="component" value="Unassembled WGS sequence"/>
</dbReference>
<dbReference type="InterPro" id="IPR012551">
    <property type="entry name" value="DUF1707_SHOCT-like"/>
</dbReference>
<accession>A0A366E235</accession>
<dbReference type="RefSeq" id="WP_067504288.1">
    <property type="nucleotide sequence ID" value="NZ_CP107943.1"/>
</dbReference>
<keyword evidence="2" id="KW-0812">Transmembrane</keyword>
<dbReference type="SMART" id="SM00776">
    <property type="entry name" value="NPCBM"/>
    <property type="match status" value="1"/>
</dbReference>
<keyword evidence="5" id="KW-1185">Reference proteome</keyword>
<dbReference type="InterPro" id="IPR008979">
    <property type="entry name" value="Galactose-bd-like_sf"/>
</dbReference>
<reference evidence="4 5" key="1">
    <citation type="submission" date="2018-06" db="EMBL/GenBank/DDBJ databases">
        <title>Genomic Encyclopedia of Type Strains, Phase IV (KMG-IV): sequencing the most valuable type-strain genomes for metagenomic binning, comparative biology and taxonomic classification.</title>
        <authorList>
            <person name="Goeker M."/>
        </authorList>
    </citation>
    <scope>NUCLEOTIDE SEQUENCE [LARGE SCALE GENOMIC DNA]</scope>
    <source>
        <strain evidence="4 5">DSM 44599</strain>
    </source>
</reference>
<dbReference type="EMBL" id="QNRE01000001">
    <property type="protein sequence ID" value="RBO96383.1"/>
    <property type="molecule type" value="Genomic_DNA"/>
</dbReference>
<dbReference type="InterPro" id="IPR013222">
    <property type="entry name" value="Glyco_hyd_98_carb-bd"/>
</dbReference>
<organism evidence="4 5">
    <name type="scientific">Nocardia puris</name>
    <dbReference type="NCBI Taxonomy" id="208602"/>
    <lineage>
        <taxon>Bacteria</taxon>
        <taxon>Bacillati</taxon>
        <taxon>Actinomycetota</taxon>
        <taxon>Actinomycetes</taxon>
        <taxon>Mycobacteriales</taxon>
        <taxon>Nocardiaceae</taxon>
        <taxon>Nocardia</taxon>
    </lineage>
</organism>
<comment type="caution">
    <text evidence="4">The sequence shown here is derived from an EMBL/GenBank/DDBJ whole genome shotgun (WGS) entry which is preliminary data.</text>
</comment>
<dbReference type="Pfam" id="PF08305">
    <property type="entry name" value="NPCBM"/>
    <property type="match status" value="1"/>
</dbReference>
<keyword evidence="2" id="KW-1133">Transmembrane helix</keyword>
<dbReference type="SUPFAM" id="SSF49785">
    <property type="entry name" value="Galactose-binding domain-like"/>
    <property type="match status" value="1"/>
</dbReference>
<evidence type="ECO:0000259" key="3">
    <source>
        <dbReference type="SMART" id="SM00776"/>
    </source>
</evidence>
<dbReference type="Gene3D" id="2.60.120.1060">
    <property type="entry name" value="NPCBM/NEW2 domain"/>
    <property type="match status" value="1"/>
</dbReference>
<evidence type="ECO:0000313" key="4">
    <source>
        <dbReference type="EMBL" id="RBO96383.1"/>
    </source>
</evidence>
<proteinExistence type="predicted"/>
<evidence type="ECO:0000256" key="2">
    <source>
        <dbReference type="SAM" id="Phobius"/>
    </source>
</evidence>
<dbReference type="InterPro" id="IPR038637">
    <property type="entry name" value="NPCBM_sf"/>
</dbReference>
<protein>
    <submittedName>
        <fullName evidence="4">NPCBM/NEW2 domain-containing protein</fullName>
    </submittedName>
</protein>
<feature type="transmembrane region" description="Helical" evidence="2">
    <location>
        <begin position="71"/>
        <end position="93"/>
    </location>
</feature>
<dbReference type="STRING" id="1210090.GCA_001613185_01113"/>
<evidence type="ECO:0000256" key="1">
    <source>
        <dbReference type="SAM" id="MobiDB-lite"/>
    </source>
</evidence>
<feature type="compositionally biased region" description="Low complexity" evidence="1">
    <location>
        <begin position="111"/>
        <end position="140"/>
    </location>
</feature>